<dbReference type="EMBL" id="WTVN01000010">
    <property type="protein sequence ID" value="NMG43793.1"/>
    <property type="molecule type" value="Genomic_DNA"/>
</dbReference>
<evidence type="ECO:0000256" key="2">
    <source>
        <dbReference type="SAM" id="Phobius"/>
    </source>
</evidence>
<keyword evidence="2" id="KW-1133">Transmembrane helix</keyword>
<reference evidence="4 5" key="1">
    <citation type="submission" date="2019-12" db="EMBL/GenBank/DDBJ databases">
        <title>Comparative genomics gives insights into the taxonomy of the Azoarcus-Aromatoleum group and reveals separate origins of nif in the plant-associated Azoarcus and non-plant-associated Aromatoleum sub-groups.</title>
        <authorList>
            <person name="Lafos M."/>
            <person name="Maluk M."/>
            <person name="Batista M."/>
            <person name="Junghare M."/>
            <person name="Carmona M."/>
            <person name="Faoro H."/>
            <person name="Cruz L.M."/>
            <person name="Battistoni F."/>
            <person name="De Souza E."/>
            <person name="Pedrosa F."/>
            <person name="Chen W.-M."/>
            <person name="Poole P.S."/>
            <person name="Dixon R.A."/>
            <person name="James E.K."/>
        </authorList>
    </citation>
    <scope>NUCLEOTIDE SEQUENCE [LARGE SCALE GENOMIC DNA]</scope>
    <source>
        <strain evidence="4 5">Td21</strain>
    </source>
</reference>
<feature type="domain" description="Response regulatory" evidence="3">
    <location>
        <begin position="78"/>
        <end position="195"/>
    </location>
</feature>
<keyword evidence="2" id="KW-0472">Membrane</keyword>
<dbReference type="InterPro" id="IPR011006">
    <property type="entry name" value="CheY-like_superfamily"/>
</dbReference>
<accession>A0ABX1PXD0</accession>
<keyword evidence="1" id="KW-0597">Phosphoprotein</keyword>
<evidence type="ECO:0000313" key="5">
    <source>
        <dbReference type="Proteomes" id="UP000623795"/>
    </source>
</evidence>
<protein>
    <submittedName>
        <fullName evidence="4">Response regulator</fullName>
    </submittedName>
</protein>
<name>A0ABX1PXD0_9RHOO</name>
<dbReference type="InterPro" id="IPR001789">
    <property type="entry name" value="Sig_transdc_resp-reg_receiver"/>
</dbReference>
<evidence type="ECO:0000256" key="1">
    <source>
        <dbReference type="PROSITE-ProRule" id="PRU00169"/>
    </source>
</evidence>
<gene>
    <name evidence="4" type="ORF">GPA22_08620</name>
</gene>
<dbReference type="SUPFAM" id="SSF52172">
    <property type="entry name" value="CheY-like"/>
    <property type="match status" value="1"/>
</dbReference>
<comment type="caution">
    <text evidence="4">The sequence shown here is derived from an EMBL/GenBank/DDBJ whole genome shotgun (WGS) entry which is preliminary data.</text>
</comment>
<keyword evidence="5" id="KW-1185">Reference proteome</keyword>
<dbReference type="Proteomes" id="UP000623795">
    <property type="component" value="Unassembled WGS sequence"/>
</dbReference>
<dbReference type="Gene3D" id="3.40.50.2300">
    <property type="match status" value="1"/>
</dbReference>
<sequence>MDPISLIETAKQFFDGQGALANAAGIVSFIGGGAIAAWKISAYVLQRVSTKKFNSISEWALAKYGNNGGLLTEKLRQSIRISFVDDNLADLPEAYIRSLKYDLTTFDHISLADISILERFDVVVLDITNVVPEDMRNGGLEIIKRLKSLPTPPLVIAVSQKKYDPTVSNFFKLADAVLKKPVKEAELEAALNRLLITLVTPNGLAKSIDTLLDTYVISENDRKNLNGQLIKALETNGKIMPEFENIKPISNRINNLLQRFYRFSVCYV</sequence>
<proteinExistence type="predicted"/>
<organism evidence="4 5">
    <name type="scientific">Aromatoleum toluvorans</name>
    <dbReference type="NCBI Taxonomy" id="92002"/>
    <lineage>
        <taxon>Bacteria</taxon>
        <taxon>Pseudomonadati</taxon>
        <taxon>Pseudomonadota</taxon>
        <taxon>Betaproteobacteria</taxon>
        <taxon>Rhodocyclales</taxon>
        <taxon>Rhodocyclaceae</taxon>
        <taxon>Aromatoleum</taxon>
    </lineage>
</organism>
<dbReference type="PROSITE" id="PS50110">
    <property type="entry name" value="RESPONSE_REGULATORY"/>
    <property type="match status" value="1"/>
</dbReference>
<dbReference type="RefSeq" id="WP_169255689.1">
    <property type="nucleotide sequence ID" value="NZ_WTVN01000010.1"/>
</dbReference>
<evidence type="ECO:0000313" key="4">
    <source>
        <dbReference type="EMBL" id="NMG43793.1"/>
    </source>
</evidence>
<evidence type="ECO:0000259" key="3">
    <source>
        <dbReference type="PROSITE" id="PS50110"/>
    </source>
</evidence>
<feature type="modified residue" description="4-aspartylphosphate" evidence="1">
    <location>
        <position position="126"/>
    </location>
</feature>
<feature type="transmembrane region" description="Helical" evidence="2">
    <location>
        <begin position="20"/>
        <end position="45"/>
    </location>
</feature>
<keyword evidence="2" id="KW-0812">Transmembrane</keyword>